<dbReference type="InterPro" id="IPR052532">
    <property type="entry name" value="SUA5_domain"/>
</dbReference>
<dbReference type="Gene3D" id="3.90.870.10">
    <property type="entry name" value="DHBP synthase"/>
    <property type="match status" value="1"/>
</dbReference>
<dbReference type="InterPro" id="IPR006070">
    <property type="entry name" value="Sua5-like_dom"/>
</dbReference>
<comment type="caution">
    <text evidence="2">The sequence shown here is derived from an EMBL/GenBank/DDBJ whole genome shotgun (WGS) entry which is preliminary data.</text>
</comment>
<feature type="domain" description="YrdC-like" evidence="1">
    <location>
        <begin position="12"/>
        <end position="199"/>
    </location>
</feature>
<sequence>MLLRLYEKNNDAQDLQQIVDILNDGGLIIYPTDTMYAIGCHGLKERAIERICRIKNIDPRKNNLSIICYDLSSISEYAKMDNNTFKLMKRNLPGPFTFILNGTNRLPKIFRNRKEVGIRMPDNNIIREIAHLLDAPIMTTTLPHNEQDDIEYVTDPELIDEKFGDLVDIVIDGGIGGIEPSTIVDCTGEEFEIVRQGKGEIEEN</sequence>
<organism evidence="2 3">
    <name type="scientific">Jilunia laotingensis</name>
    <dbReference type="NCBI Taxonomy" id="2763675"/>
    <lineage>
        <taxon>Bacteria</taxon>
        <taxon>Pseudomonadati</taxon>
        <taxon>Bacteroidota</taxon>
        <taxon>Bacteroidia</taxon>
        <taxon>Bacteroidales</taxon>
        <taxon>Bacteroidaceae</taxon>
        <taxon>Jilunia</taxon>
    </lineage>
</organism>
<dbReference type="InterPro" id="IPR017945">
    <property type="entry name" value="DHBP_synth_RibB-like_a/b_dom"/>
</dbReference>
<dbReference type="GO" id="GO:0003725">
    <property type="term" value="F:double-stranded RNA binding"/>
    <property type="evidence" value="ECO:0007669"/>
    <property type="project" value="InterPro"/>
</dbReference>
<dbReference type="PANTHER" id="PTHR42828:SF3">
    <property type="entry name" value="THREONYLCARBAMOYL-AMP SYNTHASE"/>
    <property type="match status" value="1"/>
</dbReference>
<dbReference type="Proteomes" id="UP000651085">
    <property type="component" value="Unassembled WGS sequence"/>
</dbReference>
<dbReference type="Pfam" id="PF01300">
    <property type="entry name" value="Sua5_yciO_yrdC"/>
    <property type="match status" value="1"/>
</dbReference>
<dbReference type="RefSeq" id="WP_262433215.1">
    <property type="nucleotide sequence ID" value="NZ_JACRTF010000001.1"/>
</dbReference>
<dbReference type="NCBIfam" id="TIGR00057">
    <property type="entry name" value="L-threonylcarbamoyladenylate synthase"/>
    <property type="match status" value="1"/>
</dbReference>
<dbReference type="SUPFAM" id="SSF55821">
    <property type="entry name" value="YrdC/RibB"/>
    <property type="match status" value="1"/>
</dbReference>
<dbReference type="PANTHER" id="PTHR42828">
    <property type="entry name" value="DHBP SYNTHASE RIBB-LIKE ALPHA/BETA DOMAIN-CONTAINING PROTEIN"/>
    <property type="match status" value="1"/>
</dbReference>
<reference evidence="2" key="1">
    <citation type="submission" date="2020-08" db="EMBL/GenBank/DDBJ databases">
        <title>Genome public.</title>
        <authorList>
            <person name="Liu C."/>
            <person name="Sun Q."/>
        </authorList>
    </citation>
    <scope>NUCLEOTIDE SEQUENCE</scope>
    <source>
        <strain evidence="2">N12</strain>
    </source>
</reference>
<dbReference type="AlphaFoldDB" id="A0A926F503"/>
<keyword evidence="3" id="KW-1185">Reference proteome</keyword>
<evidence type="ECO:0000313" key="2">
    <source>
        <dbReference type="EMBL" id="MBC8591999.1"/>
    </source>
</evidence>
<protein>
    <submittedName>
        <fullName evidence="2">Threonylcarbamoyl-AMP synthase</fullName>
    </submittedName>
</protein>
<dbReference type="PROSITE" id="PS51163">
    <property type="entry name" value="YRDC"/>
    <property type="match status" value="1"/>
</dbReference>
<gene>
    <name evidence="2" type="ORF">H8744_01830</name>
</gene>
<evidence type="ECO:0000259" key="1">
    <source>
        <dbReference type="PROSITE" id="PS51163"/>
    </source>
</evidence>
<evidence type="ECO:0000313" key="3">
    <source>
        <dbReference type="Proteomes" id="UP000651085"/>
    </source>
</evidence>
<accession>A0A926F503</accession>
<dbReference type="EMBL" id="JACRTF010000001">
    <property type="protein sequence ID" value="MBC8591999.1"/>
    <property type="molecule type" value="Genomic_DNA"/>
</dbReference>
<proteinExistence type="predicted"/>
<name>A0A926F503_9BACT</name>